<comment type="caution">
    <text evidence="3">The sequence shown here is derived from an EMBL/GenBank/DDBJ whole genome shotgun (WGS) entry which is preliminary data.</text>
</comment>
<dbReference type="SMART" id="SM00226">
    <property type="entry name" value="LMWPc"/>
    <property type="match status" value="1"/>
</dbReference>
<dbReference type="InterPro" id="IPR023485">
    <property type="entry name" value="Ptyr_pPase"/>
</dbReference>
<dbReference type="Gene3D" id="3.40.50.2300">
    <property type="match status" value="1"/>
</dbReference>
<dbReference type="RefSeq" id="WP_193637407.1">
    <property type="nucleotide sequence ID" value="NZ_JADCSA010000004.1"/>
</dbReference>
<keyword evidence="1" id="KW-0059">Arsenical resistance</keyword>
<name>A0ABR9RR72_9ACTN</name>
<evidence type="ECO:0000313" key="4">
    <source>
        <dbReference type="Proteomes" id="UP000756387"/>
    </source>
</evidence>
<dbReference type="PANTHER" id="PTHR43428:SF1">
    <property type="entry name" value="ARSENATE REDUCTASE"/>
    <property type="match status" value="1"/>
</dbReference>
<gene>
    <name evidence="3" type="ORF">IEQ44_05340</name>
</gene>
<dbReference type="EMBL" id="JADCSA010000004">
    <property type="protein sequence ID" value="MBE7324068.1"/>
    <property type="molecule type" value="Genomic_DNA"/>
</dbReference>
<dbReference type="InterPro" id="IPR036196">
    <property type="entry name" value="Ptyr_pPase_sf"/>
</dbReference>
<evidence type="ECO:0000313" key="3">
    <source>
        <dbReference type="EMBL" id="MBE7324068.1"/>
    </source>
</evidence>
<feature type="domain" description="Phosphotyrosine protein phosphatase I" evidence="2">
    <location>
        <begin position="13"/>
        <end position="138"/>
    </location>
</feature>
<proteinExistence type="predicted"/>
<protein>
    <submittedName>
        <fullName evidence="3">Heat-shock protein HtpX</fullName>
    </submittedName>
</protein>
<evidence type="ECO:0000256" key="1">
    <source>
        <dbReference type="ARBA" id="ARBA00022849"/>
    </source>
</evidence>
<accession>A0ABR9RR72</accession>
<dbReference type="Pfam" id="PF01451">
    <property type="entry name" value="LMWPc"/>
    <property type="match status" value="1"/>
</dbReference>
<dbReference type="SUPFAM" id="SSF52788">
    <property type="entry name" value="Phosphotyrosine protein phosphatases I"/>
    <property type="match status" value="1"/>
</dbReference>
<sequence>MTQPLLPPDDRTPQVVYACVRNGGRSVIARVLTEHYAQGRVVALSAGTQPGEHIHPEVAEALQGLGVDTSQERPKHLTREMIAASTLAITLGCGEQCPYVPGVTYRDWPVDDPGGQDQATVRRIIADLDRRVRDLLRELVPDLELPESIVVAQQ</sequence>
<dbReference type="PANTHER" id="PTHR43428">
    <property type="entry name" value="ARSENATE REDUCTASE"/>
    <property type="match status" value="1"/>
</dbReference>
<evidence type="ECO:0000259" key="2">
    <source>
        <dbReference type="SMART" id="SM00226"/>
    </source>
</evidence>
<reference evidence="3 4" key="1">
    <citation type="submission" date="2020-10" db="EMBL/GenBank/DDBJ databases">
        <title>Nocardioides sp. isolated from sludge.</title>
        <authorList>
            <person name="Zhang X."/>
        </authorList>
    </citation>
    <scope>NUCLEOTIDE SEQUENCE [LARGE SCALE GENOMIC DNA]</scope>
    <source>
        <strain evidence="3 4">Y6</strain>
    </source>
</reference>
<organism evidence="3 4">
    <name type="scientific">Nocardioides malaquae</name>
    <dbReference type="NCBI Taxonomy" id="2773426"/>
    <lineage>
        <taxon>Bacteria</taxon>
        <taxon>Bacillati</taxon>
        <taxon>Actinomycetota</taxon>
        <taxon>Actinomycetes</taxon>
        <taxon>Propionibacteriales</taxon>
        <taxon>Nocardioidaceae</taxon>
        <taxon>Nocardioides</taxon>
    </lineage>
</organism>
<dbReference type="Proteomes" id="UP000756387">
    <property type="component" value="Unassembled WGS sequence"/>
</dbReference>
<keyword evidence="4" id="KW-1185">Reference proteome</keyword>